<feature type="region of interest" description="Disordered" evidence="1">
    <location>
        <begin position="359"/>
        <end position="402"/>
    </location>
</feature>
<reference evidence="2" key="1">
    <citation type="submission" date="2020-03" db="EMBL/GenBank/DDBJ databases">
        <title>The deep terrestrial virosphere.</title>
        <authorList>
            <person name="Holmfeldt K."/>
            <person name="Nilsson E."/>
            <person name="Simone D."/>
            <person name="Lopez-Fernandez M."/>
            <person name="Wu X."/>
            <person name="de Brujin I."/>
            <person name="Lundin D."/>
            <person name="Andersson A."/>
            <person name="Bertilsson S."/>
            <person name="Dopson M."/>
        </authorList>
    </citation>
    <scope>NUCLEOTIDE SEQUENCE</scope>
    <source>
        <strain evidence="2">TM448B01480</strain>
    </source>
</reference>
<gene>
    <name evidence="2" type="ORF">TM448B01480_0002</name>
</gene>
<dbReference type="EMBL" id="MT144766">
    <property type="protein sequence ID" value="QJH99062.1"/>
    <property type="molecule type" value="Genomic_DNA"/>
</dbReference>
<accession>A0A6M3XMU0</accession>
<name>A0A6M3XMU0_9ZZZZ</name>
<organism evidence="2">
    <name type="scientific">viral metagenome</name>
    <dbReference type="NCBI Taxonomy" id="1070528"/>
    <lineage>
        <taxon>unclassified sequences</taxon>
        <taxon>metagenomes</taxon>
        <taxon>organismal metagenomes</taxon>
    </lineage>
</organism>
<sequence>MGAAEGYWRLGNKISNIGESLGRMGENTQKHELDKTMLGLKLPIYKAQGMAAQEQMKEMEDLDTPANFSPFVKGLWPHEGEAVDAVKAMEANLGGKYDPNTNTMIVNGRPLTKRDLKRPDTQLAVALGVGSVDIEDYLQKEASLADKYAPLASQESMGIGPDPKQMEYYNRGLAAKKKMEDPIALRTEEIKVWSKLLPFAASNPALAKQIETKINFAGNRLTKLEAEKEKNKPKYTVSSTGQLIKVTGEGEASATDIPGYKTKSKFEKPQIVDGKLIQRTVTGEVIATPVKGLENTKDAKIVLDSFANDMQWNSPMSDKDRSAMLSSRVKLFQDQGIITKPKGEKVEGGTSEIDEFYKAVGGNKKTPQEKPVQSKPKPAQPSTSQEKTDEPTHENPFSGKVKITSDDLDIFVKQTSQPKTGLTPTAKKFEDVNKAVDWAKKKIEGSKQPLQAKIKKMKPNLNRGEIEKVASLMRSAFPGASDEKLAEKLGN</sequence>
<evidence type="ECO:0000313" key="2">
    <source>
        <dbReference type="EMBL" id="QJH99062.1"/>
    </source>
</evidence>
<protein>
    <submittedName>
        <fullName evidence="2">Uncharacterized protein</fullName>
    </submittedName>
</protein>
<proteinExistence type="predicted"/>
<dbReference type="AlphaFoldDB" id="A0A6M3XMU0"/>
<evidence type="ECO:0000256" key="1">
    <source>
        <dbReference type="SAM" id="MobiDB-lite"/>
    </source>
</evidence>